<evidence type="ECO:0000313" key="3">
    <source>
        <dbReference type="Proteomes" id="UP000077202"/>
    </source>
</evidence>
<name>A0A176VEV0_MARPO</name>
<protein>
    <submittedName>
        <fullName evidence="2">Uncharacterized protein</fullName>
    </submittedName>
</protein>
<feature type="region of interest" description="Disordered" evidence="1">
    <location>
        <begin position="45"/>
        <end position="71"/>
    </location>
</feature>
<sequence length="71" mass="7611">MGGGGVVGAVLSYEEELKVGEREDLELSSASLLKRGLSLGESSFVSLNPKPSVPKEEEWDGTENNDVNKVF</sequence>
<keyword evidence="3" id="KW-1185">Reference proteome</keyword>
<dbReference type="AlphaFoldDB" id="A0A176VEV0"/>
<proteinExistence type="predicted"/>
<evidence type="ECO:0000256" key="1">
    <source>
        <dbReference type="SAM" id="MobiDB-lite"/>
    </source>
</evidence>
<dbReference type="EMBL" id="LVLJ01004077">
    <property type="protein sequence ID" value="OAE18326.1"/>
    <property type="molecule type" value="Genomic_DNA"/>
</dbReference>
<dbReference type="Proteomes" id="UP000077202">
    <property type="component" value="Unassembled WGS sequence"/>
</dbReference>
<reference evidence="2" key="1">
    <citation type="submission" date="2016-03" db="EMBL/GenBank/DDBJ databases">
        <title>Mechanisms controlling the formation of the plant cell surface in tip-growing cells are functionally conserved among land plants.</title>
        <authorList>
            <person name="Honkanen S."/>
            <person name="Jones V.A."/>
            <person name="Morieri G."/>
            <person name="Champion C."/>
            <person name="Hetherington A.J."/>
            <person name="Kelly S."/>
            <person name="Saint-Marcoux D."/>
            <person name="Proust H."/>
            <person name="Prescott H."/>
            <person name="Dolan L."/>
        </authorList>
    </citation>
    <scope>NUCLEOTIDE SEQUENCE [LARGE SCALE GENOMIC DNA]</scope>
    <source>
        <tissue evidence="2">Whole gametophyte</tissue>
    </source>
</reference>
<accession>A0A176VEV0</accession>
<gene>
    <name evidence="2" type="ORF">AXG93_2566s1090</name>
</gene>
<evidence type="ECO:0000313" key="2">
    <source>
        <dbReference type="EMBL" id="OAE18326.1"/>
    </source>
</evidence>
<comment type="caution">
    <text evidence="2">The sequence shown here is derived from an EMBL/GenBank/DDBJ whole genome shotgun (WGS) entry which is preliminary data.</text>
</comment>
<organism evidence="2 3">
    <name type="scientific">Marchantia polymorpha subsp. ruderalis</name>
    <dbReference type="NCBI Taxonomy" id="1480154"/>
    <lineage>
        <taxon>Eukaryota</taxon>
        <taxon>Viridiplantae</taxon>
        <taxon>Streptophyta</taxon>
        <taxon>Embryophyta</taxon>
        <taxon>Marchantiophyta</taxon>
        <taxon>Marchantiopsida</taxon>
        <taxon>Marchantiidae</taxon>
        <taxon>Marchantiales</taxon>
        <taxon>Marchantiaceae</taxon>
        <taxon>Marchantia</taxon>
    </lineage>
</organism>